<reference evidence="2" key="1">
    <citation type="journal article" date="2020" name="Nature">
        <title>Giant virus diversity and host interactions through global metagenomics.</title>
        <authorList>
            <person name="Schulz F."/>
            <person name="Roux S."/>
            <person name="Paez-Espino D."/>
            <person name="Jungbluth S."/>
            <person name="Walsh D.A."/>
            <person name="Denef V.J."/>
            <person name="McMahon K.D."/>
            <person name="Konstantinidis K.T."/>
            <person name="Eloe-Fadrosh E.A."/>
            <person name="Kyrpides N.C."/>
            <person name="Woyke T."/>
        </authorList>
    </citation>
    <scope>NUCLEOTIDE SEQUENCE</scope>
    <source>
        <strain evidence="2">GVMAG-S-ERX555907-102</strain>
    </source>
</reference>
<feature type="compositionally biased region" description="Acidic residues" evidence="1">
    <location>
        <begin position="810"/>
        <end position="819"/>
    </location>
</feature>
<feature type="compositionally biased region" description="Basic and acidic residues" evidence="1">
    <location>
        <begin position="1754"/>
        <end position="1766"/>
    </location>
</feature>
<accession>A0A6C0KWW0</accession>
<feature type="compositionally biased region" description="Acidic residues" evidence="1">
    <location>
        <begin position="826"/>
        <end position="839"/>
    </location>
</feature>
<evidence type="ECO:0000256" key="1">
    <source>
        <dbReference type="SAM" id="MobiDB-lite"/>
    </source>
</evidence>
<feature type="region of interest" description="Disordered" evidence="1">
    <location>
        <begin position="1724"/>
        <end position="1877"/>
    </location>
</feature>
<proteinExistence type="predicted"/>
<feature type="region of interest" description="Disordered" evidence="1">
    <location>
        <begin position="651"/>
        <end position="872"/>
    </location>
</feature>
<evidence type="ECO:0000313" key="2">
    <source>
        <dbReference type="EMBL" id="QHU22455.1"/>
    </source>
</evidence>
<name>A0A6C0KWW0_9ZZZZ</name>
<dbReference type="EMBL" id="MN741007">
    <property type="protein sequence ID" value="QHU22455.1"/>
    <property type="molecule type" value="Genomic_DNA"/>
</dbReference>
<feature type="compositionally biased region" description="Acidic residues" evidence="1">
    <location>
        <begin position="774"/>
        <end position="784"/>
    </location>
</feature>
<protein>
    <submittedName>
        <fullName evidence="2">Uncharacterized protein</fullName>
    </submittedName>
</protein>
<feature type="compositionally biased region" description="Acidic residues" evidence="1">
    <location>
        <begin position="1832"/>
        <end position="1855"/>
    </location>
</feature>
<feature type="compositionally biased region" description="Acidic residues" evidence="1">
    <location>
        <begin position="1743"/>
        <end position="1753"/>
    </location>
</feature>
<organism evidence="2">
    <name type="scientific">viral metagenome</name>
    <dbReference type="NCBI Taxonomy" id="1070528"/>
    <lineage>
        <taxon>unclassified sequences</taxon>
        <taxon>metagenomes</taxon>
        <taxon>organismal metagenomes</taxon>
    </lineage>
</organism>
<feature type="compositionally biased region" description="Basic and acidic residues" evidence="1">
    <location>
        <begin position="1820"/>
        <end position="1831"/>
    </location>
</feature>
<sequence>MNYEPFKLYLLNSDNEISKAIYYSKSDNEYDEALPFKEKNVNVQFQNTNIYKDDVIENVKFKLVSQLNDNNIENYYFFIRRVERINVREILNNNKHTDGYVSYNSLVTILKNFNIDDNDIGIQQQYSVEDINEKLGEYIDVTTNIPLGLEYKTKYHKFVVNPFENTFNYFYLNVNEKKSDLLFECGAIDNNVIYGIHVEDYFKYIKSNVSLSLEDTMNIYFKSLHSKTIFSMANVEPRDQSMQTKYEAYNNIVDAHISFYNEYSSRMIGNLSENTRIAKIEFSYNPKSPITFPLEIFFKKLQCNKTMPLAKLNPGMKLENVYRLYCPNKDKYGNKIPYFPIKQIKKYKDKIKKETSVSLIILDKKKTTMFHVNSKGEIYCSFENIDYDINSFDNLTMYCANILNKILSLFIKYFDPTSLVYKEFDNIMDENIEINEIQYMVNSKQRKNKMDTRYFPGILTKVSNSRQNIFNYKRVSNYDKMNDLDTTITKMLKKNMDPNYIIEQCADMFFKNNEEKMKKYFNDFMETIRVSDHMKQDGEKRIYKKDINKLHNPGFDIEFKDERNVVLEIKLVNRFDYINIILMFVTNLLSIHSKSVDSTIVHKYFDEFVKKQGEVKDVIVKDDNYAQEEDQGNEQENTNFDDMFSSLLKMKKSKDEDEDEQDEGEDEEEPDEQDEGEDEGEPDEQDEGEDEDEQDEGDGAEAEEMEGEDEEDTEGEDEEVTEGEDEEDAEGEEAKEDDKIQEDEAPNGTEMKNELDNISQVSTIRESDAVSDITDIDTDYEEELNETKEQTMTEGNDESDNEEIKVEPNSVDESDEDANEVNGDNGGEEDGVEDEEDEPVVTIEQTSDEEESDEEGNESGNDSFGSQFGGGEKVKLKNKSKLSNRMIKYQPLLFKPEGTRGEFSAYSRICPTWTKRQPVIITEEEKKEIDEKYPGSYDKIIKYSTNPKKETYYYMCPKYWNFKEMAPVKEEDVDSKHLIPEGAKEVDLDDGKFIHKLTDKWTTPGFIQTGKNKYGYFLPCCFSLKDGTKQAQVIKEAEEQMRMIEDANITDQDEVIEFLKNSKKEERQHSAEYPLDGTKFPLPKDRYGKLPLSMEMFLGMDHAPNEEVIYRAGIKNNEKKSFLIALAYVSEEYDDKNDPVKFVIQKIKEKVTIDNILNFHNGNIPNLFHNKDDKTIYTDNNDKYSKYKIFKKYKKEQQDVRLNHLINGYENFMKYLENDDEYIDYFYLWDIIFSGILFPLPDENEHPHINLVILRNNDDDITSNVSIVCPTSSHSNFSYSEKNRTLIIYQKRKMFEPVGIEKPEIKKQKQPKKFECILSPEKITKLSNDMWVVMKAIMYNIKGKCYKTKTGNKYNYEYEDNITFSELIANANVMKSYNIHTQIMNFDNKAIAILASHKEHVDSKFYVPIAPSPLHHDYEFTFIDDTYWRDYESTKTFLSEFYHKASKNVKCLPKFKITENGMVVGFLTLSNQFVKIDPPKEIRQTTNDIEEYEGYVHSDIDKILLTRQGITDPKAKLSMGLMIENELYNAYVNTMKHVLSKDLKRKKNIREILKNENFESGYLELYSILKGLTDENFTFVSDKQDMFLTLNEVNLCHVKGQESEDYCIVEEDGLTKMLIPEFNLYSNEPNDDKYISSLTFDLLKNEIVRYNVLDSLLNVFDSQVSYTITKTEIILLEKFLLQYFKKLGAKRSKYVLQDVFEDTKPQDVINVIETQYFDFHKGEAEEHDNTGDDGVEETKGQGIEDEEDEDNIIDDNKGVEETKGQDVEDEDNIIDDNKGQGVEDEDNIIDDNKGQGVEDEDNIIDDNKGQGVEDEDNIIDDNKGVEETKGEDIEEEEEEEEEEDGEEHEEEEEEEAPKNSVNKNEDQRNIDFEELTNKSNAMERKRILMNNANMYEEATSRLEESAKVNGSITTSPNAEDNTVDAVHEYALDKIPNNDIIIKFPTKVNKLLLKMPKPKGKDTGEDEDDSSAISFLPQKRWNAKKIYNLFFNSQCVKPKYLTDYWRKIFPKRTSWLVVEKQIGQCNFNLLLFILKSHNYKKFENENIDSIKNTLIEQYQNLIFDCKLPEKKKIRCVAMLERKWRKEGKGFIDLKNTPIETIIKNESYILSVVDFMIYSYVKNIPIVVYYESKGVVRLSNYEKNNEKGMYYFVYYSSRTNDFYLTAYKKSVLFEIDDLGDQIAKPLKEDSLSDFHSFLFNNY</sequence>
<feature type="compositionally biased region" description="Acidic residues" evidence="1">
    <location>
        <begin position="846"/>
        <end position="857"/>
    </location>
</feature>
<feature type="compositionally biased region" description="Acidic residues" evidence="1">
    <location>
        <begin position="656"/>
        <end position="745"/>
    </location>
</feature>